<evidence type="ECO:0000256" key="2">
    <source>
        <dbReference type="ARBA" id="ARBA00012958"/>
    </source>
</evidence>
<comment type="pathway">
    <text evidence="1">Isoprenoid biosynthesis; isopentenyl diphosphate biosynthesis via mevalonate pathway; isopentenyl diphosphate from (R)-mevalonate: step 2/3.</text>
</comment>
<dbReference type="Proteomes" id="UP000249169">
    <property type="component" value="Unassembled WGS sequence"/>
</dbReference>
<dbReference type="PANTHER" id="PTHR31814">
    <property type="match status" value="1"/>
</dbReference>
<dbReference type="EMBL" id="QHKO01000007">
    <property type="protein sequence ID" value="RAL20985.1"/>
    <property type="molecule type" value="Genomic_DNA"/>
</dbReference>
<evidence type="ECO:0000256" key="1">
    <source>
        <dbReference type="ARBA" id="ARBA00005017"/>
    </source>
</evidence>
<dbReference type="EC" id="2.7.4.2" evidence="2"/>
<dbReference type="InterPro" id="IPR036554">
    <property type="entry name" value="GHMP_kinase_C_sf"/>
</dbReference>
<reference evidence="8 9" key="1">
    <citation type="submission" date="2018-05" db="EMBL/GenBank/DDBJ databases">
        <title>Lujinxingia marina gen. nov. sp. nov., a new facultative anaerobic member of the class Deltaproteobacteria, and proposal of Lujinxingaceae fam. nov.</title>
        <authorList>
            <person name="Li C.-M."/>
        </authorList>
    </citation>
    <scope>NUCLEOTIDE SEQUENCE [LARGE SCALE GENOMIC DNA]</scope>
    <source>
        <strain evidence="8 9">B210</strain>
    </source>
</reference>
<evidence type="ECO:0000259" key="7">
    <source>
        <dbReference type="Pfam" id="PF00288"/>
    </source>
</evidence>
<evidence type="ECO:0000256" key="4">
    <source>
        <dbReference type="ARBA" id="ARBA00022741"/>
    </source>
</evidence>
<evidence type="ECO:0000256" key="3">
    <source>
        <dbReference type="ARBA" id="ARBA00022679"/>
    </source>
</evidence>
<keyword evidence="6" id="KW-0067">ATP-binding</keyword>
<dbReference type="SUPFAM" id="SSF54211">
    <property type="entry name" value="Ribosomal protein S5 domain 2-like"/>
    <property type="match status" value="1"/>
</dbReference>
<dbReference type="PANTHER" id="PTHR31814:SF2">
    <property type="entry name" value="PHOSPHOMEVALONATE KINASE"/>
    <property type="match status" value="1"/>
</dbReference>
<evidence type="ECO:0000256" key="6">
    <source>
        <dbReference type="ARBA" id="ARBA00022840"/>
    </source>
</evidence>
<dbReference type="SUPFAM" id="SSF55060">
    <property type="entry name" value="GHMP Kinase, C-terminal domain"/>
    <property type="match status" value="1"/>
</dbReference>
<accession>A0A328C2V3</accession>
<name>A0A328C2V3_9DELT</name>
<keyword evidence="4" id="KW-0547">Nucleotide-binding</keyword>
<dbReference type="RefSeq" id="WP_111730716.1">
    <property type="nucleotide sequence ID" value="NZ_QHKO01000007.1"/>
</dbReference>
<dbReference type="InterPro" id="IPR006204">
    <property type="entry name" value="GHMP_kinase_N_dom"/>
</dbReference>
<dbReference type="OrthoDB" id="1522677at2"/>
<sequence length="323" mass="33907">MTTAVRAPSKLFLFGEYAVLAGGRSLVVATERAVQASLHPEQTSYRVEGAALSSALALPRAALAALGRPDDASTLARLRLDVRELYERNQKLGLGSSAASTVAIIKALAPELTPAQTFEIAHRAHRNLQGGKGSGADVAASAFGGTLSYRLTRAQLPDPGAHLSVAPRDGEHLIADAAILAGLTLPDDLGLIAVWTGAPASSVSFIRGLNAALAHNLPLIAATLKSIATQAERALDATLNNDTHRWLDAFQQADHAMETLGAHCDLPIITPAHRALREQALNLGAYAKPSGAGGGDFSLVAWHREQATPRALFQDRITLALNE</sequence>
<dbReference type="Pfam" id="PF00288">
    <property type="entry name" value="GHMP_kinases_N"/>
    <property type="match status" value="1"/>
</dbReference>
<comment type="caution">
    <text evidence="8">The sequence shown here is derived from an EMBL/GenBank/DDBJ whole genome shotgun (WGS) entry which is preliminary data.</text>
</comment>
<protein>
    <recommendedName>
        <fullName evidence="2">phosphomevalonate kinase</fullName>
        <ecNumber evidence="2">2.7.4.2</ecNumber>
    </recommendedName>
</protein>
<feature type="domain" description="GHMP kinase N-terminal" evidence="7">
    <location>
        <begin position="91"/>
        <end position="145"/>
    </location>
</feature>
<dbReference type="InterPro" id="IPR035102">
    <property type="entry name" value="Phosphomevalonate_kinase"/>
</dbReference>
<organism evidence="8 9">
    <name type="scientific">Lujinxingia litoralis</name>
    <dbReference type="NCBI Taxonomy" id="2211119"/>
    <lineage>
        <taxon>Bacteria</taxon>
        <taxon>Deltaproteobacteria</taxon>
        <taxon>Bradymonadales</taxon>
        <taxon>Lujinxingiaceae</taxon>
        <taxon>Lujinxingia</taxon>
    </lineage>
</organism>
<dbReference type="Gene3D" id="3.30.230.10">
    <property type="match status" value="1"/>
</dbReference>
<proteinExistence type="predicted"/>
<evidence type="ECO:0000313" key="8">
    <source>
        <dbReference type="EMBL" id="RAL20985.1"/>
    </source>
</evidence>
<keyword evidence="3" id="KW-0808">Transferase</keyword>
<gene>
    <name evidence="8" type="ORF">DL240_15050</name>
</gene>
<evidence type="ECO:0000256" key="5">
    <source>
        <dbReference type="ARBA" id="ARBA00022777"/>
    </source>
</evidence>
<keyword evidence="9" id="KW-1185">Reference proteome</keyword>
<dbReference type="GO" id="GO:0004631">
    <property type="term" value="F:phosphomevalonate kinase activity"/>
    <property type="evidence" value="ECO:0007669"/>
    <property type="project" value="UniProtKB-EC"/>
</dbReference>
<dbReference type="InterPro" id="IPR020568">
    <property type="entry name" value="Ribosomal_Su5_D2-typ_SF"/>
</dbReference>
<keyword evidence="5" id="KW-0418">Kinase</keyword>
<dbReference type="InterPro" id="IPR014721">
    <property type="entry name" value="Ribsml_uS5_D2-typ_fold_subgr"/>
</dbReference>
<dbReference type="AlphaFoldDB" id="A0A328C2V3"/>
<dbReference type="Gene3D" id="3.30.70.890">
    <property type="entry name" value="GHMP kinase, C-terminal domain"/>
    <property type="match status" value="1"/>
</dbReference>
<dbReference type="GO" id="GO:0005524">
    <property type="term" value="F:ATP binding"/>
    <property type="evidence" value="ECO:0007669"/>
    <property type="project" value="UniProtKB-KW"/>
</dbReference>
<dbReference type="PRINTS" id="PR00959">
    <property type="entry name" value="MEVGALKINASE"/>
</dbReference>
<evidence type="ECO:0000313" key="9">
    <source>
        <dbReference type="Proteomes" id="UP000249169"/>
    </source>
</evidence>